<evidence type="ECO:0000313" key="3">
    <source>
        <dbReference type="EMBL" id="ESR25674.1"/>
    </source>
</evidence>
<feature type="domain" description="EamA" evidence="2">
    <location>
        <begin position="3"/>
        <end position="133"/>
    </location>
</feature>
<evidence type="ECO:0000313" key="4">
    <source>
        <dbReference type="Proteomes" id="UP000017819"/>
    </source>
</evidence>
<evidence type="ECO:0000259" key="2">
    <source>
        <dbReference type="Pfam" id="PF00892"/>
    </source>
</evidence>
<keyword evidence="1" id="KW-0812">Transmembrane</keyword>
<evidence type="ECO:0000256" key="1">
    <source>
        <dbReference type="SAM" id="Phobius"/>
    </source>
</evidence>
<keyword evidence="1" id="KW-1133">Transmembrane helix</keyword>
<dbReference type="AlphaFoldDB" id="V4RK13"/>
<proteinExistence type="predicted"/>
<feature type="transmembrane region" description="Helical" evidence="1">
    <location>
        <begin position="64"/>
        <end position="81"/>
    </location>
</feature>
<dbReference type="STRING" id="631454.N177_1507"/>
<keyword evidence="4" id="KW-1185">Reference proteome</keyword>
<feature type="transmembrane region" description="Helical" evidence="1">
    <location>
        <begin position="154"/>
        <end position="176"/>
    </location>
</feature>
<keyword evidence="1" id="KW-0472">Membrane</keyword>
<dbReference type="eggNOG" id="COG0697">
    <property type="taxonomic scope" value="Bacteria"/>
</dbReference>
<protein>
    <recommendedName>
        <fullName evidence="2">EamA domain-containing protein</fullName>
    </recommendedName>
</protein>
<dbReference type="PANTHER" id="PTHR22911">
    <property type="entry name" value="ACYL-MALONYL CONDENSING ENZYME-RELATED"/>
    <property type="match status" value="1"/>
</dbReference>
<dbReference type="EMBL" id="AWXZ01000018">
    <property type="protein sequence ID" value="ESR25674.1"/>
    <property type="molecule type" value="Genomic_DNA"/>
</dbReference>
<dbReference type="GO" id="GO:0016020">
    <property type="term" value="C:membrane"/>
    <property type="evidence" value="ECO:0007669"/>
    <property type="project" value="InterPro"/>
</dbReference>
<organism evidence="3 4">
    <name type="scientific">Lutibaculum baratangense AMV1</name>
    <dbReference type="NCBI Taxonomy" id="631454"/>
    <lineage>
        <taxon>Bacteria</taxon>
        <taxon>Pseudomonadati</taxon>
        <taxon>Pseudomonadota</taxon>
        <taxon>Alphaproteobacteria</taxon>
        <taxon>Hyphomicrobiales</taxon>
        <taxon>Tepidamorphaceae</taxon>
        <taxon>Lutibaculum</taxon>
    </lineage>
</organism>
<feature type="transmembrane region" description="Helical" evidence="1">
    <location>
        <begin position="182"/>
        <end position="204"/>
    </location>
</feature>
<feature type="transmembrane region" description="Helical" evidence="1">
    <location>
        <begin position="216"/>
        <end position="239"/>
    </location>
</feature>
<dbReference type="Pfam" id="PF00892">
    <property type="entry name" value="EamA"/>
    <property type="match status" value="2"/>
</dbReference>
<feature type="transmembrane region" description="Helical" evidence="1">
    <location>
        <begin position="271"/>
        <end position="289"/>
    </location>
</feature>
<feature type="transmembrane region" description="Helical" evidence="1">
    <location>
        <begin position="88"/>
        <end position="109"/>
    </location>
</feature>
<dbReference type="SUPFAM" id="SSF103481">
    <property type="entry name" value="Multidrug resistance efflux transporter EmrE"/>
    <property type="match status" value="2"/>
</dbReference>
<dbReference type="Proteomes" id="UP000017819">
    <property type="component" value="Unassembled WGS sequence"/>
</dbReference>
<accession>V4RK13</accession>
<dbReference type="InterPro" id="IPR037185">
    <property type="entry name" value="EmrE-like"/>
</dbReference>
<sequence length="291" mass="29416">MNSILFGTAAALSWGLHDLLIRFIGRGLGSVTALMSVLAIGAVGLGAAVLLLGIPLSIEPGRLWLPALSGLAYAVACLGLYRAIAIGPFALVAPIIASYPVLSVAWAIAAGTKPAILDLVATAAIVGGVAIVARYGRSEDTAADGPRPGTTGQAIVAALCSSAGFAVAFAAGQAATDSQHEIAVTAIARVVAVLAVLPLFAAQPRHERYPTGGRRYLPLIALIATLDVAAIAFVVTAGSLPSPEMAAVVASGFGVVTILLARLFLKEPINLVQGVGIAMVFGSVMMLAARY</sequence>
<dbReference type="InterPro" id="IPR000620">
    <property type="entry name" value="EamA_dom"/>
</dbReference>
<name>V4RK13_9HYPH</name>
<dbReference type="RefSeq" id="WP_023431649.1">
    <property type="nucleotide sequence ID" value="NZ_AWXZ01000018.1"/>
</dbReference>
<feature type="transmembrane region" description="Helical" evidence="1">
    <location>
        <begin position="115"/>
        <end position="133"/>
    </location>
</feature>
<dbReference type="OrthoDB" id="7704317at2"/>
<reference evidence="3 4" key="1">
    <citation type="journal article" date="2014" name="Genome Announc.">
        <title>Draft Genome Sequence of Lutibaculum baratangense Strain AMV1T, Isolated from a Mud Volcano in Andamans, India.</title>
        <authorList>
            <person name="Singh A."/>
            <person name="Sreenivas A."/>
            <person name="Sathyanarayana Reddy G."/>
            <person name="Pinnaka A.K."/>
            <person name="Shivaji S."/>
        </authorList>
    </citation>
    <scope>NUCLEOTIDE SEQUENCE [LARGE SCALE GENOMIC DNA]</scope>
    <source>
        <strain evidence="3 4">AMV1</strain>
    </source>
</reference>
<feature type="domain" description="EamA" evidence="2">
    <location>
        <begin position="154"/>
        <end position="287"/>
    </location>
</feature>
<gene>
    <name evidence="3" type="ORF">N177_1507</name>
</gene>
<feature type="transmembrane region" description="Helical" evidence="1">
    <location>
        <begin position="245"/>
        <end position="264"/>
    </location>
</feature>
<dbReference type="PANTHER" id="PTHR22911:SF137">
    <property type="entry name" value="SOLUTE CARRIER FAMILY 35 MEMBER G2-RELATED"/>
    <property type="match status" value="1"/>
</dbReference>
<feature type="transmembrane region" description="Helical" evidence="1">
    <location>
        <begin position="37"/>
        <end position="58"/>
    </location>
</feature>
<comment type="caution">
    <text evidence="3">The sequence shown here is derived from an EMBL/GenBank/DDBJ whole genome shotgun (WGS) entry which is preliminary data.</text>
</comment>